<dbReference type="GO" id="GO:0016746">
    <property type="term" value="F:acyltransferase activity"/>
    <property type="evidence" value="ECO:0007669"/>
    <property type="project" value="UniProtKB-KW"/>
</dbReference>
<dbReference type="EC" id="2.3.1.-" evidence="2"/>
<organism evidence="2 3">
    <name type="scientific">Robiginitalea aurantiaca</name>
    <dbReference type="NCBI Taxonomy" id="3056915"/>
    <lineage>
        <taxon>Bacteria</taxon>
        <taxon>Pseudomonadati</taxon>
        <taxon>Bacteroidota</taxon>
        <taxon>Flavobacteriia</taxon>
        <taxon>Flavobacteriales</taxon>
        <taxon>Flavobacteriaceae</taxon>
        <taxon>Robiginitalea</taxon>
    </lineage>
</organism>
<comment type="caution">
    <text evidence="2">The sequence shown here is derived from an EMBL/GenBank/DDBJ whole genome shotgun (WGS) entry which is preliminary data.</text>
</comment>
<dbReference type="PROSITE" id="PS51186">
    <property type="entry name" value="GNAT"/>
    <property type="match status" value="1"/>
</dbReference>
<protein>
    <submittedName>
        <fullName evidence="2">GNAT family N-acetyltransferase</fullName>
        <ecNumber evidence="2">2.3.1.-</ecNumber>
    </submittedName>
</protein>
<keyword evidence="2" id="KW-0808">Transferase</keyword>
<reference evidence="2" key="1">
    <citation type="submission" date="2023-06" db="EMBL/GenBank/DDBJ databases">
        <title>Robiginitalea aurantiacus sp. nov. and Algoriphagus sediminis sp. nov., isolated from coastal sediment.</title>
        <authorList>
            <person name="Zhou Z.Y."/>
            <person name="An J."/>
            <person name="Jia Y.W."/>
            <person name="Du Z.J."/>
        </authorList>
    </citation>
    <scope>NUCLEOTIDE SEQUENCE</scope>
    <source>
        <strain evidence="2">M39</strain>
    </source>
</reference>
<dbReference type="SUPFAM" id="SSF55729">
    <property type="entry name" value="Acyl-CoA N-acyltransferases (Nat)"/>
    <property type="match status" value="1"/>
</dbReference>
<evidence type="ECO:0000313" key="3">
    <source>
        <dbReference type="Proteomes" id="UP001174839"/>
    </source>
</evidence>
<gene>
    <name evidence="2" type="ORF">QU605_00130</name>
</gene>
<sequence>MRLEIKPFEALTVPELYALLRLRSEIFVVEQECVYLDLDGKDDRALHVLAWEGEDLVGYCRVFRPGDYFEEASFGRVAVSTEYRGRGYGVRIMDFTIDRINKEMGPIPIAISAQAYLKRFYEELGFEPEGELYTEDGIPHLRMVLKPHKK</sequence>
<dbReference type="InterPro" id="IPR016181">
    <property type="entry name" value="Acyl_CoA_acyltransferase"/>
</dbReference>
<dbReference type="EMBL" id="JAUDUY010000001">
    <property type="protein sequence ID" value="MDM9629858.1"/>
    <property type="molecule type" value="Genomic_DNA"/>
</dbReference>
<evidence type="ECO:0000313" key="2">
    <source>
        <dbReference type="EMBL" id="MDM9629858.1"/>
    </source>
</evidence>
<evidence type="ECO:0000259" key="1">
    <source>
        <dbReference type="PROSITE" id="PS51186"/>
    </source>
</evidence>
<name>A0ABT7WAD4_9FLAO</name>
<dbReference type="InterPro" id="IPR000182">
    <property type="entry name" value="GNAT_dom"/>
</dbReference>
<dbReference type="Proteomes" id="UP001174839">
    <property type="component" value="Unassembled WGS sequence"/>
</dbReference>
<feature type="domain" description="N-acetyltransferase" evidence="1">
    <location>
        <begin position="3"/>
        <end position="148"/>
    </location>
</feature>
<dbReference type="Gene3D" id="3.40.630.30">
    <property type="match status" value="1"/>
</dbReference>
<keyword evidence="3" id="KW-1185">Reference proteome</keyword>
<dbReference type="RefSeq" id="WP_289723228.1">
    <property type="nucleotide sequence ID" value="NZ_JAUDUY010000001.1"/>
</dbReference>
<dbReference type="Pfam" id="PF13673">
    <property type="entry name" value="Acetyltransf_10"/>
    <property type="match status" value="1"/>
</dbReference>
<keyword evidence="2" id="KW-0012">Acyltransferase</keyword>
<accession>A0ABT7WAD4</accession>
<proteinExistence type="predicted"/>
<dbReference type="CDD" id="cd04301">
    <property type="entry name" value="NAT_SF"/>
    <property type="match status" value="1"/>
</dbReference>